<sequence length="310" mass="36203">MSAPPKSSSRLPLHLDSELCFVLPDFLAREFEYARSLEQGIMDNLHPEFTHQYRVTLRRMRSLCVLLSEVIPCFELAILKPHLKTLMKQTNLLRDLDVFTLDTNQYLAILPEQHSSLTRIFADIDAMKNAEQVRVASWLASLAYQTHCAMVRNSLERTKQYDLLKNDIELVTFANQKIADQFRKVNNSQRKISPASKDDVIHTLRIKCKALRYLLECFSALYPPQQHKENVQQLKLLQDKLGDFNDTSTQIAFFTQLRKDKRYNKPDRQVLKSLIKEIKQAHEQSRQSTLLRLKSFDSFINDVSTLEIYR</sequence>
<reference evidence="2" key="2">
    <citation type="submission" date="2017-09" db="EMBL/GenBank/DDBJ databases">
        <authorList>
            <person name="Ehlers B."/>
            <person name="Leendertz F.H."/>
        </authorList>
    </citation>
    <scope>NUCLEOTIDE SEQUENCE</scope>
    <source>
        <strain evidence="2">MAVP-26</strain>
    </source>
</reference>
<gene>
    <name evidence="3" type="ORF">AKG60_12420</name>
    <name evidence="2" type="ORF">YA91_04680</name>
</gene>
<organism evidence="2">
    <name type="scientific">Vibrio parahaemolyticus</name>
    <dbReference type="NCBI Taxonomy" id="670"/>
    <lineage>
        <taxon>Bacteria</taxon>
        <taxon>Pseudomonadati</taxon>
        <taxon>Pseudomonadota</taxon>
        <taxon>Gammaproteobacteria</taxon>
        <taxon>Vibrionales</taxon>
        <taxon>Vibrionaceae</taxon>
        <taxon>Vibrio</taxon>
    </lineage>
</organism>
<dbReference type="Gene3D" id="1.40.20.10">
    <property type="entry name" value="CHAD domain"/>
    <property type="match status" value="1"/>
</dbReference>
<dbReference type="RefSeq" id="WP_005498970.1">
    <property type="nucleotide sequence ID" value="NZ_CP023247.2"/>
</dbReference>
<accession>A0A249VZG3</accession>
<dbReference type="PANTHER" id="PTHR39339:SF1">
    <property type="entry name" value="CHAD DOMAIN-CONTAINING PROTEIN"/>
    <property type="match status" value="1"/>
</dbReference>
<feature type="domain" description="CHAD" evidence="1">
    <location>
        <begin position="16"/>
        <end position="296"/>
    </location>
</feature>
<proteinExistence type="predicted"/>
<keyword evidence="4" id="KW-1185">Reference proteome</keyword>
<evidence type="ECO:0000313" key="3">
    <source>
        <dbReference type="EMBL" id="OQJ98828.1"/>
    </source>
</evidence>
<dbReference type="InterPro" id="IPR007899">
    <property type="entry name" value="CHAD_dom"/>
</dbReference>
<dbReference type="PANTHER" id="PTHR39339">
    <property type="entry name" value="SLR1444 PROTEIN"/>
    <property type="match status" value="1"/>
</dbReference>
<evidence type="ECO:0000313" key="2">
    <source>
        <dbReference type="EMBL" id="ASZ49910.1"/>
    </source>
</evidence>
<dbReference type="SMART" id="SM00880">
    <property type="entry name" value="CHAD"/>
    <property type="match status" value="1"/>
</dbReference>
<protein>
    <submittedName>
        <fullName evidence="2">CHAD domain-containing protein</fullName>
    </submittedName>
    <submittedName>
        <fullName evidence="3">Metal-binding protein</fullName>
    </submittedName>
</protein>
<dbReference type="InterPro" id="IPR038186">
    <property type="entry name" value="CHAD_dom_sf"/>
</dbReference>
<dbReference type="PROSITE" id="PS51708">
    <property type="entry name" value="CHAD"/>
    <property type="match status" value="1"/>
</dbReference>
<reference evidence="3 4" key="1">
    <citation type="submission" date="2015-08" db="EMBL/GenBank/DDBJ databases">
        <title>Draft Genome Sequences of Vibrio parahaemolyticus Strains.</title>
        <authorList>
            <person name="Gonzalez-Escalona N."/>
            <person name="DePaola A."/>
        </authorList>
    </citation>
    <scope>NUCLEOTIDE SEQUENCE [LARGE SCALE GENOMIC DNA]</scope>
    <source>
        <strain evidence="3 4">CFSAN001621</strain>
    </source>
</reference>
<evidence type="ECO:0000259" key="1">
    <source>
        <dbReference type="PROSITE" id="PS51708"/>
    </source>
</evidence>
<dbReference type="EMBL" id="LHQV01000015">
    <property type="protein sequence ID" value="OQJ98828.1"/>
    <property type="molecule type" value="Genomic_DNA"/>
</dbReference>
<dbReference type="AlphaFoldDB" id="A0A249VZG3"/>
<dbReference type="Pfam" id="PF05235">
    <property type="entry name" value="CHAD"/>
    <property type="match status" value="1"/>
</dbReference>
<dbReference type="Proteomes" id="UP000191946">
    <property type="component" value="Unassembled WGS sequence"/>
</dbReference>
<name>A0A249VZG3_VIBPH</name>
<evidence type="ECO:0000313" key="4">
    <source>
        <dbReference type="Proteomes" id="UP000191946"/>
    </source>
</evidence>
<dbReference type="EMBL" id="CP023247">
    <property type="protein sequence ID" value="ASZ49910.1"/>
    <property type="molecule type" value="Genomic_DNA"/>
</dbReference>